<keyword evidence="5 12" id="KW-0812">Transmembrane</keyword>
<comment type="function">
    <text evidence="12">Component of the ubiquinol-cytochrome c oxidoreductase, a multisubunit transmembrane complex that is part of the mitochondrial electron transport chain which drives oxidative phosphorylation. The complex plays an important role in the uptake of multiple carbon sources present in different host niches.</text>
</comment>
<evidence type="ECO:0000256" key="9">
    <source>
        <dbReference type="ARBA" id="ARBA00023128"/>
    </source>
</evidence>
<comment type="similarity">
    <text evidence="2 12">Belongs to the UQCR10/QCR9 family.</text>
</comment>
<keyword evidence="6 12" id="KW-0999">Mitochondrion inner membrane</keyword>
<keyword evidence="3 12" id="KW-0813">Transport</keyword>
<dbReference type="GO" id="GO:0005743">
    <property type="term" value="C:mitochondrial inner membrane"/>
    <property type="evidence" value="ECO:0007669"/>
    <property type="project" value="UniProtKB-SubCell"/>
</dbReference>
<reference evidence="15" key="3">
    <citation type="submission" date="2025-04" db="UniProtKB">
        <authorList>
            <consortium name="RefSeq"/>
        </authorList>
    </citation>
    <scope>IDENTIFICATION</scope>
    <source>
        <strain evidence="15">CBS 781.70</strain>
    </source>
</reference>
<dbReference type="Pfam" id="PF05365">
    <property type="entry name" value="UCR_UQCRX_QCR9"/>
    <property type="match status" value="1"/>
</dbReference>
<evidence type="ECO:0000313" key="15">
    <source>
        <dbReference type="RefSeq" id="XP_033532539.1"/>
    </source>
</evidence>
<organism evidence="13">
    <name type="scientific">Eremomyces bilateralis CBS 781.70</name>
    <dbReference type="NCBI Taxonomy" id="1392243"/>
    <lineage>
        <taxon>Eukaryota</taxon>
        <taxon>Fungi</taxon>
        <taxon>Dikarya</taxon>
        <taxon>Ascomycota</taxon>
        <taxon>Pezizomycotina</taxon>
        <taxon>Dothideomycetes</taxon>
        <taxon>Dothideomycetes incertae sedis</taxon>
        <taxon>Eremomycetales</taxon>
        <taxon>Eremomycetaceae</taxon>
        <taxon>Eremomyces</taxon>
    </lineage>
</organism>
<dbReference type="GO" id="GO:0006122">
    <property type="term" value="P:mitochondrial electron transport, ubiquinol to cytochrome c"/>
    <property type="evidence" value="ECO:0007669"/>
    <property type="project" value="UniProtKB-UniRule"/>
</dbReference>
<evidence type="ECO:0000256" key="1">
    <source>
        <dbReference type="ARBA" id="ARBA00004434"/>
    </source>
</evidence>
<protein>
    <recommendedName>
        <fullName evidence="11 12">Complex III subunit 9</fullName>
    </recommendedName>
</protein>
<dbReference type="SUPFAM" id="SSF81514">
    <property type="entry name" value="Subunit X (non-heme 7 kDa protein) of cytochrome bc1 complex (Ubiquinol-cytochrome c reductase)"/>
    <property type="match status" value="1"/>
</dbReference>
<accession>A0A6G1FYR0</accession>
<dbReference type="PANTHER" id="PTHR12980:SF0">
    <property type="entry name" value="CYTOCHROME B-C1 COMPLEX SUBUNIT 9"/>
    <property type="match status" value="1"/>
</dbReference>
<comment type="subcellular location">
    <subcellularLocation>
        <location evidence="1 12">Mitochondrion inner membrane</location>
        <topology evidence="1 12">Single-pass membrane protein</topology>
    </subcellularLocation>
</comment>
<name>A0A6G1FYR0_9PEZI</name>
<dbReference type="OrthoDB" id="44067at2759"/>
<dbReference type="InterPro" id="IPR036656">
    <property type="entry name" value="QCR9_sf"/>
</dbReference>
<dbReference type="InterPro" id="IPR008027">
    <property type="entry name" value="QCR9"/>
</dbReference>
<evidence type="ECO:0000256" key="8">
    <source>
        <dbReference type="ARBA" id="ARBA00022989"/>
    </source>
</evidence>
<dbReference type="EMBL" id="ML975164">
    <property type="protein sequence ID" value="KAF1810908.1"/>
    <property type="molecule type" value="Genomic_DNA"/>
</dbReference>
<keyword evidence="14" id="KW-1185">Reference proteome</keyword>
<keyword evidence="4 12" id="KW-0679">Respiratory chain</keyword>
<dbReference type="PANTHER" id="PTHR12980">
    <property type="entry name" value="UBIQUINOL-CYTOCHROME C REDUCTASE COMPLEX, SUBUNIT X"/>
    <property type="match status" value="1"/>
</dbReference>
<evidence type="ECO:0000256" key="2">
    <source>
        <dbReference type="ARBA" id="ARBA00007856"/>
    </source>
</evidence>
<gene>
    <name evidence="13 15" type="ORF">P152DRAFT_475352</name>
</gene>
<comment type="subunit">
    <text evidence="12">Component of the ubiquinol-cytochrome c oxidoreductase (cytochrome b-c1 complex, complex III, CIII), a multisubunit enzyme composed of 3 respiratory subunits cytochrome b, cytochrome c1 and Rieske protein, 2 core protein subunits, and additional low-molecular weight protein subunits.</text>
</comment>
<dbReference type="Gene3D" id="1.20.5.260">
    <property type="entry name" value="Cytochrome b-c1 complex subunit 9"/>
    <property type="match status" value="1"/>
</dbReference>
<evidence type="ECO:0000256" key="3">
    <source>
        <dbReference type="ARBA" id="ARBA00022448"/>
    </source>
</evidence>
<evidence type="ECO:0000256" key="6">
    <source>
        <dbReference type="ARBA" id="ARBA00022792"/>
    </source>
</evidence>
<dbReference type="RefSeq" id="XP_033532539.1">
    <property type="nucleotide sequence ID" value="XM_033681412.1"/>
</dbReference>
<dbReference type="GeneID" id="54421982"/>
<evidence type="ECO:0000256" key="10">
    <source>
        <dbReference type="ARBA" id="ARBA00023136"/>
    </source>
</evidence>
<evidence type="ECO:0000256" key="4">
    <source>
        <dbReference type="ARBA" id="ARBA00022660"/>
    </source>
</evidence>
<dbReference type="Proteomes" id="UP000504638">
    <property type="component" value="Unplaced"/>
</dbReference>
<evidence type="ECO:0000313" key="13">
    <source>
        <dbReference type="EMBL" id="KAF1810908.1"/>
    </source>
</evidence>
<keyword evidence="10 12" id="KW-0472">Membrane</keyword>
<dbReference type="GO" id="GO:0045275">
    <property type="term" value="C:respiratory chain complex III"/>
    <property type="evidence" value="ECO:0007669"/>
    <property type="project" value="UniProtKB-UniRule"/>
</dbReference>
<evidence type="ECO:0000256" key="5">
    <source>
        <dbReference type="ARBA" id="ARBA00022692"/>
    </source>
</evidence>
<keyword evidence="7 12" id="KW-0249">Electron transport</keyword>
<reference evidence="15" key="2">
    <citation type="submission" date="2020-04" db="EMBL/GenBank/DDBJ databases">
        <authorList>
            <consortium name="NCBI Genome Project"/>
        </authorList>
    </citation>
    <scope>NUCLEOTIDE SEQUENCE</scope>
    <source>
        <strain evidence="15">CBS 781.70</strain>
    </source>
</reference>
<keyword evidence="9 12" id="KW-0496">Mitochondrion</keyword>
<dbReference type="FunFam" id="1.20.5.260:FF:000001">
    <property type="entry name" value="Cytochrome b-c1 complex subunit 9"/>
    <property type="match status" value="1"/>
</dbReference>
<evidence type="ECO:0000256" key="7">
    <source>
        <dbReference type="ARBA" id="ARBA00022982"/>
    </source>
</evidence>
<keyword evidence="8 12" id="KW-1133">Transmembrane helix</keyword>
<proteinExistence type="inferred from homology"/>
<feature type="transmembrane region" description="Helical" evidence="12">
    <location>
        <begin position="12"/>
        <end position="33"/>
    </location>
</feature>
<sequence length="63" mass="7120">MALSQTLYNTFFRSNATMLGLVFGTAFGGSLLFNGTSDRIWDSINQGRQWKDIKHKYVDAAEE</sequence>
<evidence type="ECO:0000256" key="12">
    <source>
        <dbReference type="RuleBase" id="RU368056"/>
    </source>
</evidence>
<evidence type="ECO:0000256" key="11">
    <source>
        <dbReference type="ARBA" id="ARBA00044247"/>
    </source>
</evidence>
<evidence type="ECO:0000313" key="14">
    <source>
        <dbReference type="Proteomes" id="UP000504638"/>
    </source>
</evidence>
<reference evidence="13 15" key="1">
    <citation type="submission" date="2020-01" db="EMBL/GenBank/DDBJ databases">
        <authorList>
            <consortium name="DOE Joint Genome Institute"/>
            <person name="Haridas S."/>
            <person name="Albert R."/>
            <person name="Binder M."/>
            <person name="Bloem J."/>
            <person name="Labutti K."/>
            <person name="Salamov A."/>
            <person name="Andreopoulos B."/>
            <person name="Baker S.E."/>
            <person name="Barry K."/>
            <person name="Bills G."/>
            <person name="Bluhm B.H."/>
            <person name="Cannon C."/>
            <person name="Castanera R."/>
            <person name="Culley D.E."/>
            <person name="Daum C."/>
            <person name="Ezra D."/>
            <person name="Gonzalez J.B."/>
            <person name="Henrissat B."/>
            <person name="Kuo A."/>
            <person name="Liang C."/>
            <person name="Lipzen A."/>
            <person name="Lutzoni F."/>
            <person name="Magnuson J."/>
            <person name="Mondo S."/>
            <person name="Nolan M."/>
            <person name="Ohm R."/>
            <person name="Pangilinan J."/>
            <person name="Park H.-J."/>
            <person name="Ramirez L."/>
            <person name="Alfaro M."/>
            <person name="Sun H."/>
            <person name="Tritt A."/>
            <person name="Yoshinaga Y."/>
            <person name="Zwiers L.-H."/>
            <person name="Turgeon B.G."/>
            <person name="Goodwin S.B."/>
            <person name="Spatafora J.W."/>
            <person name="Crous P.W."/>
            <person name="Grigoriev I.V."/>
        </authorList>
    </citation>
    <scope>NUCLEOTIDE SEQUENCE</scope>
    <source>
        <strain evidence="13 15">CBS 781.70</strain>
    </source>
</reference>
<dbReference type="AlphaFoldDB" id="A0A6G1FYR0"/>